<evidence type="ECO:0000256" key="5">
    <source>
        <dbReference type="ARBA" id="ARBA00022679"/>
    </source>
</evidence>
<dbReference type="GO" id="GO:0000155">
    <property type="term" value="F:phosphorelay sensor kinase activity"/>
    <property type="evidence" value="ECO:0007669"/>
    <property type="project" value="InterPro"/>
</dbReference>
<keyword evidence="11" id="KW-1185">Reference proteome</keyword>
<evidence type="ECO:0000256" key="4">
    <source>
        <dbReference type="ARBA" id="ARBA00022553"/>
    </source>
</evidence>
<dbReference type="Gene3D" id="1.10.287.130">
    <property type="match status" value="1"/>
</dbReference>
<reference evidence="10 11" key="1">
    <citation type="submission" date="2016-10" db="EMBL/GenBank/DDBJ databases">
        <authorList>
            <person name="de Groot N.N."/>
        </authorList>
    </citation>
    <scope>NUCLEOTIDE SEQUENCE [LARGE SCALE GENOMIC DNA]</scope>
    <source>
        <strain evidence="10 11">DSM 12272</strain>
    </source>
</reference>
<dbReference type="GO" id="GO:0004721">
    <property type="term" value="F:phosphoprotein phosphatase activity"/>
    <property type="evidence" value="ECO:0007669"/>
    <property type="project" value="TreeGrafter"/>
</dbReference>
<dbReference type="SMART" id="SM00387">
    <property type="entry name" value="HATPase_c"/>
    <property type="match status" value="1"/>
</dbReference>
<evidence type="ECO:0000256" key="2">
    <source>
        <dbReference type="ARBA" id="ARBA00004370"/>
    </source>
</evidence>
<keyword evidence="8" id="KW-0812">Transmembrane</keyword>
<dbReference type="RefSeq" id="WP_089973299.1">
    <property type="nucleotide sequence ID" value="NZ_FNJM01000020.1"/>
</dbReference>
<dbReference type="CDD" id="cd00082">
    <property type="entry name" value="HisKA"/>
    <property type="match status" value="1"/>
</dbReference>
<dbReference type="PANTHER" id="PTHR45453:SF1">
    <property type="entry name" value="PHOSPHATE REGULON SENSOR PROTEIN PHOR"/>
    <property type="match status" value="1"/>
</dbReference>
<name>A0A1H0VVA7_9CLOT</name>
<keyword evidence="7" id="KW-0902">Two-component regulatory system</keyword>
<dbReference type="InterPro" id="IPR050351">
    <property type="entry name" value="BphY/WalK/GraS-like"/>
</dbReference>
<evidence type="ECO:0000256" key="6">
    <source>
        <dbReference type="ARBA" id="ARBA00022777"/>
    </source>
</evidence>
<dbReference type="Gene3D" id="3.30.565.10">
    <property type="entry name" value="Histidine kinase-like ATPase, C-terminal domain"/>
    <property type="match status" value="1"/>
</dbReference>
<gene>
    <name evidence="10" type="ORF">SAMN04488529_1205</name>
</gene>
<evidence type="ECO:0000256" key="7">
    <source>
        <dbReference type="ARBA" id="ARBA00023012"/>
    </source>
</evidence>
<dbReference type="SMART" id="SM00388">
    <property type="entry name" value="HisKA"/>
    <property type="match status" value="1"/>
</dbReference>
<dbReference type="AlphaFoldDB" id="A0A1H0VVA7"/>
<evidence type="ECO:0000259" key="9">
    <source>
        <dbReference type="PROSITE" id="PS50109"/>
    </source>
</evidence>
<dbReference type="OrthoDB" id="9792991at2"/>
<proteinExistence type="predicted"/>
<keyword evidence="8" id="KW-0472">Membrane</keyword>
<comment type="subcellular location">
    <subcellularLocation>
        <location evidence="2">Membrane</location>
    </subcellularLocation>
</comment>
<dbReference type="PRINTS" id="PR01780">
    <property type="entry name" value="LANTIREGPROT"/>
</dbReference>
<dbReference type="InterPro" id="IPR008358">
    <property type="entry name" value="Sig_transdc_His_kin/Pase_MprB"/>
</dbReference>
<evidence type="ECO:0000313" key="10">
    <source>
        <dbReference type="EMBL" id="SDP82181.1"/>
    </source>
</evidence>
<accession>A0A1H0VVA7</accession>
<keyword evidence="5" id="KW-0808">Transferase</keyword>
<dbReference type="SUPFAM" id="SSF47384">
    <property type="entry name" value="Homodimeric domain of signal transducing histidine kinase"/>
    <property type="match status" value="1"/>
</dbReference>
<dbReference type="Pfam" id="PF00512">
    <property type="entry name" value="HisKA"/>
    <property type="match status" value="1"/>
</dbReference>
<comment type="catalytic activity">
    <reaction evidence="1">
        <text>ATP + protein L-histidine = ADP + protein N-phospho-L-histidine.</text>
        <dbReference type="EC" id="2.7.13.3"/>
    </reaction>
</comment>
<dbReference type="InterPro" id="IPR003594">
    <property type="entry name" value="HATPase_dom"/>
</dbReference>
<dbReference type="PANTHER" id="PTHR45453">
    <property type="entry name" value="PHOSPHATE REGULON SENSOR PROTEIN PHOR"/>
    <property type="match status" value="1"/>
</dbReference>
<dbReference type="STRING" id="94869.SAMN04488529_1205"/>
<evidence type="ECO:0000256" key="1">
    <source>
        <dbReference type="ARBA" id="ARBA00000085"/>
    </source>
</evidence>
<dbReference type="PROSITE" id="PS50109">
    <property type="entry name" value="HIS_KIN"/>
    <property type="match status" value="1"/>
</dbReference>
<dbReference type="InterPro" id="IPR036890">
    <property type="entry name" value="HATPase_C_sf"/>
</dbReference>
<feature type="domain" description="Histidine kinase" evidence="9">
    <location>
        <begin position="89"/>
        <end position="285"/>
    </location>
</feature>
<dbReference type="CDD" id="cd00075">
    <property type="entry name" value="HATPase"/>
    <property type="match status" value="1"/>
</dbReference>
<evidence type="ECO:0000313" key="11">
    <source>
        <dbReference type="Proteomes" id="UP000198597"/>
    </source>
</evidence>
<evidence type="ECO:0000256" key="8">
    <source>
        <dbReference type="SAM" id="Phobius"/>
    </source>
</evidence>
<keyword evidence="4" id="KW-0597">Phosphoprotein</keyword>
<dbReference type="InterPro" id="IPR005467">
    <property type="entry name" value="His_kinase_dom"/>
</dbReference>
<protein>
    <recommendedName>
        <fullName evidence="3">histidine kinase</fullName>
        <ecNumber evidence="3">2.7.13.3</ecNumber>
    </recommendedName>
</protein>
<keyword evidence="6" id="KW-0418">Kinase</keyword>
<keyword evidence="8" id="KW-1133">Transmembrane helix</keyword>
<dbReference type="Pfam" id="PF02518">
    <property type="entry name" value="HATPase_c"/>
    <property type="match status" value="1"/>
</dbReference>
<dbReference type="GO" id="GO:0005886">
    <property type="term" value="C:plasma membrane"/>
    <property type="evidence" value="ECO:0007669"/>
    <property type="project" value="TreeGrafter"/>
</dbReference>
<dbReference type="SUPFAM" id="SSF55874">
    <property type="entry name" value="ATPase domain of HSP90 chaperone/DNA topoisomerase II/histidine kinase"/>
    <property type="match status" value="1"/>
</dbReference>
<feature type="transmembrane region" description="Helical" evidence="8">
    <location>
        <begin position="5"/>
        <end position="23"/>
    </location>
</feature>
<dbReference type="InterPro" id="IPR036097">
    <property type="entry name" value="HisK_dim/P_sf"/>
</dbReference>
<dbReference type="InterPro" id="IPR003661">
    <property type="entry name" value="HisK_dim/P_dom"/>
</dbReference>
<dbReference type="GO" id="GO:0016036">
    <property type="term" value="P:cellular response to phosphate starvation"/>
    <property type="evidence" value="ECO:0007669"/>
    <property type="project" value="TreeGrafter"/>
</dbReference>
<organism evidence="10 11">
    <name type="scientific">Clostridium gasigenes</name>
    <dbReference type="NCBI Taxonomy" id="94869"/>
    <lineage>
        <taxon>Bacteria</taxon>
        <taxon>Bacillati</taxon>
        <taxon>Bacillota</taxon>
        <taxon>Clostridia</taxon>
        <taxon>Eubacteriales</taxon>
        <taxon>Clostridiaceae</taxon>
        <taxon>Clostridium</taxon>
    </lineage>
</organism>
<dbReference type="EMBL" id="FNJM01000020">
    <property type="protein sequence ID" value="SDP82181.1"/>
    <property type="molecule type" value="Genomic_DNA"/>
</dbReference>
<dbReference type="EC" id="2.7.13.3" evidence="3"/>
<dbReference type="Proteomes" id="UP000198597">
    <property type="component" value="Unassembled WGS sequence"/>
</dbReference>
<evidence type="ECO:0000256" key="3">
    <source>
        <dbReference type="ARBA" id="ARBA00012438"/>
    </source>
</evidence>
<sequence>MQGIIIILLLVIIGIFIALYIFYTSELKNINTQLKKINETKTNSKILLTSSNKELRKLIIEVNKNIEENQKSEAIYKRLDLGIRQSIANISHDLRTPLTSVMGYIHLIEDENLEKEERSEYLDVIKNRTRDLEELITSFYDLSRLEGKEYKFEMTFININNIMCEVLGSFYKDLLKSNIKSIVEVEETPYFIIGDNIAIKRVISNLVQNIIKYGEGDVIFSLKRNGDYIVTIFENKAEKITKEDVEKLFERFFTADRSRTGKSTGLGLAITKELVNQMGHEIKAELIGDRLRTTITWKMQKY</sequence>